<accession>A0A0V1FRG3</accession>
<keyword evidence="2" id="KW-1185">Reference proteome</keyword>
<evidence type="ECO:0000313" key="1">
    <source>
        <dbReference type="EMBL" id="KRY88576.1"/>
    </source>
</evidence>
<proteinExistence type="predicted"/>
<gene>
    <name evidence="1" type="ORF">T4D_592</name>
</gene>
<dbReference type="AlphaFoldDB" id="A0A0V1FRG3"/>
<sequence>MHAGNIKNFHSLTCKLRLEAVEASVKRKHISFDIWTLFYKTECRRLLIQYIIISRREFCWQFLHFNT</sequence>
<reference evidence="1 2" key="1">
    <citation type="submission" date="2015-01" db="EMBL/GenBank/DDBJ databases">
        <title>Evolution of Trichinella species and genotypes.</title>
        <authorList>
            <person name="Korhonen P.K."/>
            <person name="Edoardo P."/>
            <person name="Giuseppe L.R."/>
            <person name="Gasser R.B."/>
        </authorList>
    </citation>
    <scope>NUCLEOTIDE SEQUENCE [LARGE SCALE GENOMIC DNA]</scope>
    <source>
        <strain evidence="1">ISS470</strain>
    </source>
</reference>
<protein>
    <submittedName>
        <fullName evidence="1">Uncharacterized protein</fullName>
    </submittedName>
</protein>
<dbReference type="EMBL" id="JYDT01000040">
    <property type="protein sequence ID" value="KRY88576.1"/>
    <property type="molecule type" value="Genomic_DNA"/>
</dbReference>
<dbReference type="Proteomes" id="UP000054995">
    <property type="component" value="Unassembled WGS sequence"/>
</dbReference>
<comment type="caution">
    <text evidence="1">The sequence shown here is derived from an EMBL/GenBank/DDBJ whole genome shotgun (WGS) entry which is preliminary data.</text>
</comment>
<evidence type="ECO:0000313" key="2">
    <source>
        <dbReference type="Proteomes" id="UP000054995"/>
    </source>
</evidence>
<organism evidence="1 2">
    <name type="scientific">Trichinella pseudospiralis</name>
    <name type="common">Parasitic roundworm</name>
    <dbReference type="NCBI Taxonomy" id="6337"/>
    <lineage>
        <taxon>Eukaryota</taxon>
        <taxon>Metazoa</taxon>
        <taxon>Ecdysozoa</taxon>
        <taxon>Nematoda</taxon>
        <taxon>Enoplea</taxon>
        <taxon>Dorylaimia</taxon>
        <taxon>Trichinellida</taxon>
        <taxon>Trichinellidae</taxon>
        <taxon>Trichinella</taxon>
    </lineage>
</organism>
<name>A0A0V1FRG3_TRIPS</name>